<name>A0A382HBV9_9ZZZZ</name>
<protein>
    <submittedName>
        <fullName evidence="1">Uncharacterized protein</fullName>
    </submittedName>
</protein>
<evidence type="ECO:0000313" key="1">
    <source>
        <dbReference type="EMBL" id="SVB84377.1"/>
    </source>
</evidence>
<gene>
    <name evidence="1" type="ORF">METZ01_LOCUS237231</name>
</gene>
<proteinExistence type="predicted"/>
<sequence>MIISAKEVYEIKDQTIILPFSSHKDAKEYEPSFLTCPIYSSITTYIFVNTKRRI</sequence>
<dbReference type="AlphaFoldDB" id="A0A382HBV9"/>
<organism evidence="1">
    <name type="scientific">marine metagenome</name>
    <dbReference type="NCBI Taxonomy" id="408172"/>
    <lineage>
        <taxon>unclassified sequences</taxon>
        <taxon>metagenomes</taxon>
        <taxon>ecological metagenomes</taxon>
    </lineage>
</organism>
<reference evidence="1" key="1">
    <citation type="submission" date="2018-05" db="EMBL/GenBank/DDBJ databases">
        <authorList>
            <person name="Lanie J.A."/>
            <person name="Ng W.-L."/>
            <person name="Kazmierczak K.M."/>
            <person name="Andrzejewski T.M."/>
            <person name="Davidsen T.M."/>
            <person name="Wayne K.J."/>
            <person name="Tettelin H."/>
            <person name="Glass J.I."/>
            <person name="Rusch D."/>
            <person name="Podicherti R."/>
            <person name="Tsui H.-C.T."/>
            <person name="Winkler M.E."/>
        </authorList>
    </citation>
    <scope>NUCLEOTIDE SEQUENCE</scope>
</reference>
<accession>A0A382HBV9</accession>
<dbReference type="EMBL" id="UINC01060162">
    <property type="protein sequence ID" value="SVB84377.1"/>
    <property type="molecule type" value="Genomic_DNA"/>
</dbReference>